<dbReference type="PROSITE" id="PS51194">
    <property type="entry name" value="HELICASE_CTER"/>
    <property type="match status" value="1"/>
</dbReference>
<evidence type="ECO:0000256" key="12">
    <source>
        <dbReference type="ARBA" id="ARBA00044550"/>
    </source>
</evidence>
<dbReference type="Gene3D" id="3.40.50.300">
    <property type="entry name" value="P-loop containing nucleotide triphosphate hydrolases"/>
    <property type="match status" value="2"/>
</dbReference>
<dbReference type="AlphaFoldDB" id="A0A6V8LV94"/>
<reference evidence="15 16" key="2">
    <citation type="submission" date="2020-05" db="EMBL/GenBank/DDBJ databases">
        <title>Draft genome sequence of Desulfovibrio sp. strainFSS-1.</title>
        <authorList>
            <person name="Shimoshige H."/>
            <person name="Kobayashi H."/>
            <person name="Maekawa T."/>
        </authorList>
    </citation>
    <scope>NUCLEOTIDE SEQUENCE [LARGE SCALE GENOMIC DNA]</scope>
    <source>
        <strain evidence="15 16">SIID29052-01</strain>
    </source>
</reference>
<dbReference type="PROSITE" id="PS51192">
    <property type="entry name" value="HELICASE_ATP_BIND_1"/>
    <property type="match status" value="1"/>
</dbReference>
<dbReference type="GO" id="GO:0009378">
    <property type="term" value="F:four-way junction helicase activity"/>
    <property type="evidence" value="ECO:0007669"/>
    <property type="project" value="TreeGrafter"/>
</dbReference>
<dbReference type="GO" id="GO:0043138">
    <property type="term" value="F:3'-5' DNA helicase activity"/>
    <property type="evidence" value="ECO:0007669"/>
    <property type="project" value="UniProtKB-EC"/>
</dbReference>
<dbReference type="GO" id="GO:0006310">
    <property type="term" value="P:DNA recombination"/>
    <property type="evidence" value="ECO:0007669"/>
    <property type="project" value="InterPro"/>
</dbReference>
<dbReference type="Gene3D" id="1.10.10.10">
    <property type="entry name" value="Winged helix-like DNA-binding domain superfamily/Winged helix DNA-binding domain"/>
    <property type="match status" value="1"/>
</dbReference>
<keyword evidence="8" id="KW-0413">Isomerase</keyword>
<dbReference type="Proteomes" id="UP000494245">
    <property type="component" value="Unassembled WGS sequence"/>
</dbReference>
<dbReference type="SMART" id="SM00490">
    <property type="entry name" value="HELICc"/>
    <property type="match status" value="1"/>
</dbReference>
<dbReference type="GO" id="GO:0046872">
    <property type="term" value="F:metal ion binding"/>
    <property type="evidence" value="ECO:0007669"/>
    <property type="project" value="UniProtKB-KW"/>
</dbReference>
<proteinExistence type="inferred from homology"/>
<feature type="domain" description="Helicase C-terminal" evidence="14">
    <location>
        <begin position="224"/>
        <end position="378"/>
    </location>
</feature>
<dbReference type="PANTHER" id="PTHR13710:SF105">
    <property type="entry name" value="ATP-DEPENDENT DNA HELICASE Q1"/>
    <property type="match status" value="1"/>
</dbReference>
<evidence type="ECO:0000256" key="2">
    <source>
        <dbReference type="ARBA" id="ARBA00022723"/>
    </source>
</evidence>
<dbReference type="EMBL" id="BLTE01000009">
    <property type="protein sequence ID" value="GFK94228.1"/>
    <property type="molecule type" value="Genomic_DNA"/>
</dbReference>
<dbReference type="Pfam" id="PF00271">
    <property type="entry name" value="Helicase_C"/>
    <property type="match status" value="1"/>
</dbReference>
<dbReference type="Pfam" id="PF00270">
    <property type="entry name" value="DEAD"/>
    <property type="match status" value="1"/>
</dbReference>
<dbReference type="GO" id="GO:0003677">
    <property type="term" value="F:DNA binding"/>
    <property type="evidence" value="ECO:0007669"/>
    <property type="project" value="UniProtKB-KW"/>
</dbReference>
<dbReference type="InterPro" id="IPR011545">
    <property type="entry name" value="DEAD/DEAH_box_helicase_dom"/>
</dbReference>
<reference evidence="15 16" key="1">
    <citation type="submission" date="2020-04" db="EMBL/GenBank/DDBJ databases">
        <authorList>
            <consortium name="Desulfovibrio sp. FSS-1 genome sequencing consortium"/>
            <person name="Shimoshige H."/>
            <person name="Kobayashi H."/>
            <person name="Maekawa T."/>
        </authorList>
    </citation>
    <scope>NUCLEOTIDE SEQUENCE [LARGE SCALE GENOMIC DNA]</scope>
    <source>
        <strain evidence="15 16">SIID29052-01</strain>
    </source>
</reference>
<dbReference type="CDD" id="cd18018">
    <property type="entry name" value="DEXHc_RecQ4-like"/>
    <property type="match status" value="1"/>
</dbReference>
<evidence type="ECO:0000256" key="5">
    <source>
        <dbReference type="ARBA" id="ARBA00022806"/>
    </source>
</evidence>
<protein>
    <recommendedName>
        <fullName evidence="11">ATP-dependent DNA helicase RecQ</fullName>
        <ecNumber evidence="10">5.6.2.4</ecNumber>
    </recommendedName>
    <alternativeName>
        <fullName evidence="12">DNA 3'-5' helicase RecQ</fullName>
    </alternativeName>
</protein>
<keyword evidence="5 15" id="KW-0347">Helicase</keyword>
<keyword evidence="3" id="KW-0547">Nucleotide-binding</keyword>
<dbReference type="InterPro" id="IPR027417">
    <property type="entry name" value="P-loop_NTPase"/>
</dbReference>
<dbReference type="GO" id="GO:0006281">
    <property type="term" value="P:DNA repair"/>
    <property type="evidence" value="ECO:0007669"/>
    <property type="project" value="TreeGrafter"/>
</dbReference>
<accession>A0A6V8LV94</accession>
<keyword evidence="7" id="KW-0238">DNA-binding</keyword>
<evidence type="ECO:0000259" key="14">
    <source>
        <dbReference type="PROSITE" id="PS51194"/>
    </source>
</evidence>
<sequence length="652" mass="72278">MPASSPPLPPAALTLLRESFGFESLRPGQAEAVARLLSGRSVLAIFPTGGGKSLCYQLPALLLPGVTLVVSPLLALMKDQMDFLTSRGLPAARYDSSLDAQQARDVLGRLRAGELKLLYISPERLSNERFLGVIRRVRVSLLAVDEAHCISQWGHNFRPEYLKIARTARELGVERVLALTATADRETAADIARGFAVDPADVVHTGFYRPNLELRATAATPSTRRQLLLERLRGRPRGAALVYVTLQKTAETVAQWLREHGVEARAYHAGMAQEEREAVQEAFMASGDLTVVATIAFGMGVDKADLRYVYHYNLPKGVESYAQEVGRAGRDGLPSVCELLVCPRDTLVLENFALGDTPDEESAATLLGELFGGEDELLLSPAGLANRHDIRELVVRTLLTYLELDGFVRALGHIFTDYSLTPNKPSSEMLAPFDAPRQAFLRSVLSCCRKKRGGSFALDVEDAATRTGEPRERIVAALEYLHNRGDIDLKASGTRQRYRVVRRPESREELVRDLMRRFGERENRELTRVRQMMDLAGEPNCLTRALLGYFGEERGPCGHCGPCLGEPPCRPPAFVPRAPRKRSLAKLEELLEERLDRLDTPRRLARFLCGLASPATVRLKEHQAFGLFERVPFRMVLGLAEEVLRDRRAAGA</sequence>
<evidence type="ECO:0000256" key="7">
    <source>
        <dbReference type="ARBA" id="ARBA00023125"/>
    </source>
</evidence>
<gene>
    <name evidence="15" type="primary">recQ_2</name>
    <name evidence="15" type="ORF">NNJEOMEG_02070</name>
</gene>
<dbReference type="GO" id="GO:0005524">
    <property type="term" value="F:ATP binding"/>
    <property type="evidence" value="ECO:0007669"/>
    <property type="project" value="UniProtKB-KW"/>
</dbReference>
<evidence type="ECO:0000313" key="16">
    <source>
        <dbReference type="Proteomes" id="UP000494245"/>
    </source>
</evidence>
<dbReference type="GO" id="GO:0016787">
    <property type="term" value="F:hydrolase activity"/>
    <property type="evidence" value="ECO:0007669"/>
    <property type="project" value="UniProtKB-KW"/>
</dbReference>
<evidence type="ECO:0000256" key="10">
    <source>
        <dbReference type="ARBA" id="ARBA00034808"/>
    </source>
</evidence>
<evidence type="ECO:0000256" key="8">
    <source>
        <dbReference type="ARBA" id="ARBA00023235"/>
    </source>
</evidence>
<dbReference type="RefSeq" id="WP_173084114.1">
    <property type="nucleotide sequence ID" value="NZ_BLTE01000009.1"/>
</dbReference>
<dbReference type="GO" id="GO:0005737">
    <property type="term" value="C:cytoplasm"/>
    <property type="evidence" value="ECO:0007669"/>
    <property type="project" value="TreeGrafter"/>
</dbReference>
<evidence type="ECO:0000256" key="3">
    <source>
        <dbReference type="ARBA" id="ARBA00022741"/>
    </source>
</evidence>
<dbReference type="GO" id="GO:0030894">
    <property type="term" value="C:replisome"/>
    <property type="evidence" value="ECO:0007669"/>
    <property type="project" value="TreeGrafter"/>
</dbReference>
<evidence type="ECO:0000259" key="13">
    <source>
        <dbReference type="PROSITE" id="PS51192"/>
    </source>
</evidence>
<evidence type="ECO:0000256" key="4">
    <source>
        <dbReference type="ARBA" id="ARBA00022801"/>
    </source>
</evidence>
<keyword evidence="6" id="KW-0067">ATP-binding</keyword>
<evidence type="ECO:0000256" key="11">
    <source>
        <dbReference type="ARBA" id="ARBA00044535"/>
    </source>
</evidence>
<dbReference type="GO" id="GO:0043590">
    <property type="term" value="C:bacterial nucleoid"/>
    <property type="evidence" value="ECO:0007669"/>
    <property type="project" value="TreeGrafter"/>
</dbReference>
<comment type="catalytic activity">
    <reaction evidence="9">
        <text>Couples ATP hydrolysis with the unwinding of duplex DNA by translocating in the 3'-5' direction.</text>
        <dbReference type="EC" id="5.6.2.4"/>
    </reaction>
</comment>
<dbReference type="InterPro" id="IPR001650">
    <property type="entry name" value="Helicase_C-like"/>
</dbReference>
<comment type="caution">
    <text evidence="15">The sequence shown here is derived from an EMBL/GenBank/DDBJ whole genome shotgun (WGS) entry which is preliminary data.</text>
</comment>
<dbReference type="InterPro" id="IPR014001">
    <property type="entry name" value="Helicase_ATP-bd"/>
</dbReference>
<comment type="similarity">
    <text evidence="1">Belongs to the helicase family. RecQ subfamily.</text>
</comment>
<dbReference type="FunFam" id="3.40.50.300:FF:001389">
    <property type="entry name" value="ATP-dependent DNA helicase RecQ"/>
    <property type="match status" value="1"/>
</dbReference>
<evidence type="ECO:0000256" key="6">
    <source>
        <dbReference type="ARBA" id="ARBA00022840"/>
    </source>
</evidence>
<dbReference type="SUPFAM" id="SSF52540">
    <property type="entry name" value="P-loop containing nucleoside triphosphate hydrolases"/>
    <property type="match status" value="1"/>
</dbReference>
<organism evidence="15 16">
    <name type="scientific">Fundidesulfovibrio magnetotacticus</name>
    <dbReference type="NCBI Taxonomy" id="2730080"/>
    <lineage>
        <taxon>Bacteria</taxon>
        <taxon>Pseudomonadati</taxon>
        <taxon>Thermodesulfobacteriota</taxon>
        <taxon>Desulfovibrionia</taxon>
        <taxon>Desulfovibrionales</taxon>
        <taxon>Desulfovibrionaceae</taxon>
        <taxon>Fundidesulfovibrio</taxon>
    </lineage>
</organism>
<evidence type="ECO:0000313" key="15">
    <source>
        <dbReference type="EMBL" id="GFK94228.1"/>
    </source>
</evidence>
<keyword evidence="16" id="KW-1185">Reference proteome</keyword>
<dbReference type="InterPro" id="IPR004589">
    <property type="entry name" value="DNA_helicase_ATP-dep_RecQ"/>
</dbReference>
<dbReference type="Pfam" id="PF16124">
    <property type="entry name" value="RecQ_Zn_bind"/>
    <property type="match status" value="1"/>
</dbReference>
<dbReference type="InterPro" id="IPR036388">
    <property type="entry name" value="WH-like_DNA-bd_sf"/>
</dbReference>
<feature type="domain" description="Helicase ATP-binding" evidence="13">
    <location>
        <begin position="33"/>
        <end position="201"/>
    </location>
</feature>
<keyword evidence="4 15" id="KW-0378">Hydrolase</keyword>
<keyword evidence="2" id="KW-0479">Metal-binding</keyword>
<dbReference type="EC" id="5.6.2.4" evidence="10"/>
<dbReference type="PANTHER" id="PTHR13710">
    <property type="entry name" value="DNA HELICASE RECQ FAMILY MEMBER"/>
    <property type="match status" value="1"/>
</dbReference>
<dbReference type="SMART" id="SM00487">
    <property type="entry name" value="DEXDc"/>
    <property type="match status" value="1"/>
</dbReference>
<dbReference type="NCBIfam" id="TIGR00614">
    <property type="entry name" value="recQ_fam"/>
    <property type="match status" value="1"/>
</dbReference>
<dbReference type="InterPro" id="IPR032284">
    <property type="entry name" value="RecQ_Zn-bd"/>
</dbReference>
<evidence type="ECO:0000256" key="1">
    <source>
        <dbReference type="ARBA" id="ARBA00005446"/>
    </source>
</evidence>
<name>A0A6V8LV94_9BACT</name>
<evidence type="ECO:0000256" key="9">
    <source>
        <dbReference type="ARBA" id="ARBA00034617"/>
    </source>
</evidence>